<dbReference type="Proteomes" id="UP001382935">
    <property type="component" value="Chromosome"/>
</dbReference>
<name>A0ABZ2G467_9SPHN</name>
<keyword evidence="2" id="KW-1185">Reference proteome</keyword>
<evidence type="ECO:0000313" key="2">
    <source>
        <dbReference type="Proteomes" id="UP001382935"/>
    </source>
</evidence>
<proteinExistence type="predicted"/>
<reference evidence="1 2" key="1">
    <citation type="submission" date="2024-02" db="EMBL/GenBank/DDBJ databases">
        <title>Full genome sequence of Sphingomonas kaistensis.</title>
        <authorList>
            <person name="Poletto B.L."/>
            <person name="Silva G."/>
            <person name="Galante D."/>
            <person name="Campos K.R."/>
            <person name="Santos M.B.N."/>
            <person name="Sacchi C.T."/>
        </authorList>
    </citation>
    <scope>NUCLEOTIDE SEQUENCE [LARGE SCALE GENOMIC DNA]</scope>
    <source>
        <strain evidence="1 2">MA4R</strain>
    </source>
</reference>
<dbReference type="RefSeq" id="WP_338503978.1">
    <property type="nucleotide sequence ID" value="NZ_CP145607.1"/>
</dbReference>
<dbReference type="Gene3D" id="1.10.10.10">
    <property type="entry name" value="Winged helix-like DNA-binding domain superfamily/Winged helix DNA-binding domain"/>
    <property type="match status" value="1"/>
</dbReference>
<protein>
    <submittedName>
        <fullName evidence="1">MarR family winged helix-turn-helix transcriptional regulator</fullName>
    </submittedName>
</protein>
<evidence type="ECO:0000313" key="1">
    <source>
        <dbReference type="EMBL" id="WWM70854.1"/>
    </source>
</evidence>
<accession>A0ABZ2G467</accession>
<gene>
    <name evidence="1" type="ORF">V6R86_09250</name>
</gene>
<sequence>MFESMVGGAAEPVNCPPLPIRIRDTAPVIPEKIERIRRSRRNRHQHFPPGLFADPAWDLLLYLYSSDLCSKRTTVSKAVAAADVPETTGHRWLSHLLQLGLCERRPDPVDARRQYVSLTTRGRECMDGYFRAQVGFERKEEGGRNT</sequence>
<dbReference type="EMBL" id="CP145607">
    <property type="protein sequence ID" value="WWM70854.1"/>
    <property type="molecule type" value="Genomic_DNA"/>
</dbReference>
<dbReference type="InterPro" id="IPR036390">
    <property type="entry name" value="WH_DNA-bd_sf"/>
</dbReference>
<dbReference type="InterPro" id="IPR036388">
    <property type="entry name" value="WH-like_DNA-bd_sf"/>
</dbReference>
<dbReference type="SUPFAM" id="SSF46785">
    <property type="entry name" value="Winged helix' DNA-binding domain"/>
    <property type="match status" value="1"/>
</dbReference>
<organism evidence="1 2">
    <name type="scientific">Sphingomonas kaistensis</name>
    <dbReference type="NCBI Taxonomy" id="298708"/>
    <lineage>
        <taxon>Bacteria</taxon>
        <taxon>Pseudomonadati</taxon>
        <taxon>Pseudomonadota</taxon>
        <taxon>Alphaproteobacteria</taxon>
        <taxon>Sphingomonadales</taxon>
        <taxon>Sphingomonadaceae</taxon>
        <taxon>Sphingomonas</taxon>
    </lineage>
</organism>